<evidence type="ECO:0000256" key="1">
    <source>
        <dbReference type="SAM" id="MobiDB-lite"/>
    </source>
</evidence>
<dbReference type="AlphaFoldDB" id="A0A4P7IK11"/>
<organism evidence="3 4">
    <name type="scientific">Nocardioides seonyuensis</name>
    <dbReference type="NCBI Taxonomy" id="2518371"/>
    <lineage>
        <taxon>Bacteria</taxon>
        <taxon>Bacillati</taxon>
        <taxon>Actinomycetota</taxon>
        <taxon>Actinomycetes</taxon>
        <taxon>Propionibacteriales</taxon>
        <taxon>Nocardioidaceae</taxon>
        <taxon>Nocardioides</taxon>
    </lineage>
</organism>
<reference evidence="3 4" key="1">
    <citation type="submission" date="2019-03" db="EMBL/GenBank/DDBJ databases">
        <title>Three New Species of Nocardioides, Nocardioides euryhalodurans sp. nov., Nocardioides seonyuensis sp. nov. and Nocardioides eburneoflavus sp. nov. Iolated from Soil.</title>
        <authorList>
            <person name="Roh S.G."/>
            <person name="Lee C."/>
            <person name="Kim M.-K."/>
            <person name="Kim S.B."/>
        </authorList>
    </citation>
    <scope>NUCLEOTIDE SEQUENCE [LARGE SCALE GENOMIC DNA]</scope>
    <source>
        <strain evidence="3 4">MMS17-SY207-3</strain>
    </source>
</reference>
<accession>A0A4P7IK11</accession>
<evidence type="ECO:0000256" key="2">
    <source>
        <dbReference type="SAM" id="Phobius"/>
    </source>
</evidence>
<keyword evidence="2" id="KW-1133">Transmembrane helix</keyword>
<dbReference type="Proteomes" id="UP000294853">
    <property type="component" value="Chromosome"/>
</dbReference>
<keyword evidence="4" id="KW-1185">Reference proteome</keyword>
<evidence type="ECO:0000313" key="3">
    <source>
        <dbReference type="EMBL" id="QBX57133.1"/>
    </source>
</evidence>
<dbReference type="OrthoDB" id="4229919at2"/>
<feature type="compositionally biased region" description="Basic and acidic residues" evidence="1">
    <location>
        <begin position="87"/>
        <end position="106"/>
    </location>
</feature>
<evidence type="ECO:0000313" key="4">
    <source>
        <dbReference type="Proteomes" id="UP000294853"/>
    </source>
</evidence>
<keyword evidence="2" id="KW-0812">Transmembrane</keyword>
<sequence>MADRDAIRITSAAANRSDDLAARQRRYAISMTLRTVCFIAAVLVGPGWLRWVLIAGAVFLPYVAVVLANAGDTRDDPFDVPGTGAAHELEGREQQELGRTQKDPEH</sequence>
<keyword evidence="2" id="KW-0472">Membrane</keyword>
<gene>
    <name evidence="3" type="ORF">EXE58_17990</name>
</gene>
<dbReference type="EMBL" id="CP038436">
    <property type="protein sequence ID" value="QBX57133.1"/>
    <property type="molecule type" value="Genomic_DNA"/>
</dbReference>
<feature type="region of interest" description="Disordered" evidence="1">
    <location>
        <begin position="72"/>
        <end position="106"/>
    </location>
</feature>
<feature type="transmembrane region" description="Helical" evidence="2">
    <location>
        <begin position="51"/>
        <end position="70"/>
    </location>
</feature>
<dbReference type="KEGG" id="nsn:EXE58_17990"/>
<name>A0A4P7IK11_9ACTN</name>
<protein>
    <submittedName>
        <fullName evidence="3">DUF3099 domain-containing protein</fullName>
    </submittedName>
</protein>
<dbReference type="InterPro" id="IPR021449">
    <property type="entry name" value="DUF3099"/>
</dbReference>
<proteinExistence type="predicted"/>
<feature type="transmembrane region" description="Helical" evidence="2">
    <location>
        <begin position="27"/>
        <end position="45"/>
    </location>
</feature>
<dbReference type="Pfam" id="PF11298">
    <property type="entry name" value="DUF3099"/>
    <property type="match status" value="1"/>
</dbReference>
<dbReference type="RefSeq" id="WP_135269118.1">
    <property type="nucleotide sequence ID" value="NZ_CP038436.1"/>
</dbReference>